<reference evidence="3 4" key="1">
    <citation type="submission" date="2016-10" db="EMBL/GenBank/DDBJ databases">
        <authorList>
            <person name="de Groot N.N."/>
        </authorList>
    </citation>
    <scope>NUCLEOTIDE SEQUENCE [LARGE SCALE GENOMIC DNA]</scope>
    <source>
        <strain evidence="3 4">DSM 18346</strain>
    </source>
</reference>
<feature type="transmembrane region" description="Helical" evidence="1">
    <location>
        <begin position="72"/>
        <end position="92"/>
    </location>
</feature>
<keyword evidence="1" id="KW-1133">Transmembrane helix</keyword>
<dbReference type="SUPFAM" id="SSF55073">
    <property type="entry name" value="Nucleotide cyclase"/>
    <property type="match status" value="1"/>
</dbReference>
<evidence type="ECO:0000313" key="3">
    <source>
        <dbReference type="EMBL" id="SDK38882.1"/>
    </source>
</evidence>
<dbReference type="InterPro" id="IPR029787">
    <property type="entry name" value="Nucleotide_cyclase"/>
</dbReference>
<keyword evidence="4" id="KW-1185">Reference proteome</keyword>
<feature type="transmembrane region" description="Helical" evidence="1">
    <location>
        <begin position="194"/>
        <end position="211"/>
    </location>
</feature>
<dbReference type="NCBIfam" id="TIGR00254">
    <property type="entry name" value="GGDEF"/>
    <property type="match status" value="1"/>
</dbReference>
<dbReference type="EMBL" id="FNFP01000002">
    <property type="protein sequence ID" value="SDK38882.1"/>
    <property type="molecule type" value="Genomic_DNA"/>
</dbReference>
<dbReference type="AlphaFoldDB" id="A0A1G9BHA0"/>
<sequence>MKISASISTDILAIVALCSTICLAKRNPVINNEKNKMYISVSVVTIILLILEIFTILMDLSTNNKLVVFHRIANIIGFSLSPVVPFIFLMFYDNNEKRTFNKCLLAIPLFINTLICILSYSTGWIFFVDGQNHYLRGNIFMLPTIVSTFYFILIMIVFKRNTDEYQIDNRKLLVLIFFMPILGAIFQIIFKDLLLIWGCMAISLLLYYILLRELQFKYDIQTGIKNRVAFEKEMEQYSKDDKNAAIVVLDINNLKKNNDNHGHKAGDEIIFYTAKIIQESFATLGKAFRIGGDEFCIICEEITKESVDRGLEKLTNLLANLNEKRTIKIEIAYGYAFYIKNESESIYAIFTQADKAMYEHKARLKGCYGRRIND</sequence>
<feature type="transmembrane region" description="Helical" evidence="1">
    <location>
        <begin position="37"/>
        <end position="60"/>
    </location>
</feature>
<feature type="transmembrane region" description="Helical" evidence="1">
    <location>
        <begin position="6"/>
        <end position="25"/>
    </location>
</feature>
<dbReference type="PANTHER" id="PTHR45138">
    <property type="entry name" value="REGULATORY COMPONENTS OF SENSORY TRANSDUCTION SYSTEM"/>
    <property type="match status" value="1"/>
</dbReference>
<gene>
    <name evidence="3" type="ORF">SAMN05660472_01174</name>
</gene>
<organism evidence="3 4">
    <name type="scientific">Natronincola ferrireducens</name>
    <dbReference type="NCBI Taxonomy" id="393762"/>
    <lineage>
        <taxon>Bacteria</taxon>
        <taxon>Bacillati</taxon>
        <taxon>Bacillota</taxon>
        <taxon>Clostridia</taxon>
        <taxon>Peptostreptococcales</taxon>
        <taxon>Natronincolaceae</taxon>
        <taxon>Natronincola</taxon>
    </lineage>
</organism>
<dbReference type="InterPro" id="IPR043128">
    <property type="entry name" value="Rev_trsase/Diguanyl_cyclase"/>
</dbReference>
<dbReference type="RefSeq" id="WP_090551827.1">
    <property type="nucleotide sequence ID" value="NZ_FNFP01000002.1"/>
</dbReference>
<dbReference type="PROSITE" id="PS50887">
    <property type="entry name" value="GGDEF"/>
    <property type="match status" value="1"/>
</dbReference>
<dbReference type="GO" id="GO:0052621">
    <property type="term" value="F:diguanylate cyclase activity"/>
    <property type="evidence" value="ECO:0007669"/>
    <property type="project" value="TreeGrafter"/>
</dbReference>
<dbReference type="OrthoDB" id="9805474at2"/>
<name>A0A1G9BHA0_9FIRM</name>
<feature type="domain" description="GGDEF" evidence="2">
    <location>
        <begin position="242"/>
        <end position="374"/>
    </location>
</feature>
<dbReference type="Proteomes" id="UP000198718">
    <property type="component" value="Unassembled WGS sequence"/>
</dbReference>
<dbReference type="STRING" id="393762.SAMN05660472_01174"/>
<dbReference type="Gene3D" id="3.30.70.270">
    <property type="match status" value="1"/>
</dbReference>
<dbReference type="SMART" id="SM00267">
    <property type="entry name" value="GGDEF"/>
    <property type="match status" value="1"/>
</dbReference>
<keyword evidence="1" id="KW-0812">Transmembrane</keyword>
<keyword evidence="1" id="KW-0472">Membrane</keyword>
<feature type="transmembrane region" description="Helical" evidence="1">
    <location>
        <begin position="139"/>
        <end position="158"/>
    </location>
</feature>
<dbReference type="CDD" id="cd01949">
    <property type="entry name" value="GGDEF"/>
    <property type="match status" value="1"/>
</dbReference>
<evidence type="ECO:0000259" key="2">
    <source>
        <dbReference type="PROSITE" id="PS50887"/>
    </source>
</evidence>
<protein>
    <submittedName>
        <fullName evidence="3">Diguanylate cyclase (GGDEF) domain-containing protein</fullName>
    </submittedName>
</protein>
<feature type="transmembrane region" description="Helical" evidence="1">
    <location>
        <begin position="104"/>
        <end position="127"/>
    </location>
</feature>
<proteinExistence type="predicted"/>
<feature type="transmembrane region" description="Helical" evidence="1">
    <location>
        <begin position="170"/>
        <end position="188"/>
    </location>
</feature>
<dbReference type="InterPro" id="IPR000160">
    <property type="entry name" value="GGDEF_dom"/>
</dbReference>
<dbReference type="Pfam" id="PF00990">
    <property type="entry name" value="GGDEF"/>
    <property type="match status" value="1"/>
</dbReference>
<dbReference type="InterPro" id="IPR050469">
    <property type="entry name" value="Diguanylate_Cyclase"/>
</dbReference>
<evidence type="ECO:0000256" key="1">
    <source>
        <dbReference type="SAM" id="Phobius"/>
    </source>
</evidence>
<dbReference type="PANTHER" id="PTHR45138:SF9">
    <property type="entry name" value="DIGUANYLATE CYCLASE DGCM-RELATED"/>
    <property type="match status" value="1"/>
</dbReference>
<accession>A0A1G9BHA0</accession>
<evidence type="ECO:0000313" key="4">
    <source>
        <dbReference type="Proteomes" id="UP000198718"/>
    </source>
</evidence>